<dbReference type="Proteomes" id="UP001589828">
    <property type="component" value="Unassembled WGS sequence"/>
</dbReference>
<keyword evidence="1" id="KW-0812">Transmembrane</keyword>
<evidence type="ECO:0000256" key="1">
    <source>
        <dbReference type="SAM" id="Phobius"/>
    </source>
</evidence>
<proteinExistence type="predicted"/>
<keyword evidence="4" id="KW-1185">Reference proteome</keyword>
<evidence type="ECO:0000259" key="2">
    <source>
        <dbReference type="Pfam" id="PF17648"/>
    </source>
</evidence>
<comment type="caution">
    <text evidence="3">The sequence shown here is derived from an EMBL/GenBank/DDBJ whole genome shotgun (WGS) entry which is preliminary data.</text>
</comment>
<sequence>MRKNNMFLFVRKYFGFLKFVPGLAIVFDGLLKLGTFASKPALLDWMDEIEAKALSWPNTRATTHKYGGLQLNYIKTEIGHIHGNGLLDMLLSRKIKEQLMADGRIEDHHTFKNTGWISFYIHNKNDAGYALALLRLGYERLEGKNNNDL</sequence>
<reference evidence="3 4" key="1">
    <citation type="submission" date="2024-09" db="EMBL/GenBank/DDBJ databases">
        <authorList>
            <person name="Sun Q."/>
            <person name="Mori K."/>
        </authorList>
    </citation>
    <scope>NUCLEOTIDE SEQUENCE [LARGE SCALE GENOMIC DNA]</scope>
    <source>
        <strain evidence="3 4">NCAIM B.02415</strain>
    </source>
</reference>
<dbReference type="RefSeq" id="WP_377023496.1">
    <property type="nucleotide sequence ID" value="NZ_JBHLTS010000022.1"/>
</dbReference>
<name>A0ABV6L8A8_9SPHI</name>
<dbReference type="EMBL" id="JBHLTS010000022">
    <property type="protein sequence ID" value="MFC0515681.1"/>
    <property type="molecule type" value="Genomic_DNA"/>
</dbReference>
<dbReference type="Pfam" id="PF17648">
    <property type="entry name" value="Luciferase"/>
    <property type="match status" value="1"/>
</dbReference>
<keyword evidence="1" id="KW-1133">Transmembrane helix</keyword>
<organism evidence="3 4">
    <name type="scientific">Mucilaginibacter angelicae</name>
    <dbReference type="NCBI Taxonomy" id="869718"/>
    <lineage>
        <taxon>Bacteria</taxon>
        <taxon>Pseudomonadati</taxon>
        <taxon>Bacteroidota</taxon>
        <taxon>Sphingobacteriia</taxon>
        <taxon>Sphingobacteriales</taxon>
        <taxon>Sphingobacteriaceae</taxon>
        <taxon>Mucilaginibacter</taxon>
    </lineage>
</organism>
<dbReference type="InterPro" id="IPR040841">
    <property type="entry name" value="Luciferase_dom"/>
</dbReference>
<feature type="domain" description="Luciferase" evidence="2">
    <location>
        <begin position="76"/>
        <end position="136"/>
    </location>
</feature>
<gene>
    <name evidence="3" type="ORF">ACFFGT_15785</name>
</gene>
<feature type="transmembrane region" description="Helical" evidence="1">
    <location>
        <begin position="12"/>
        <end position="31"/>
    </location>
</feature>
<keyword evidence="1" id="KW-0472">Membrane</keyword>
<accession>A0ABV6L8A8</accession>
<protein>
    <submittedName>
        <fullName evidence="3">Luciferase family protein</fullName>
    </submittedName>
</protein>
<evidence type="ECO:0000313" key="4">
    <source>
        <dbReference type="Proteomes" id="UP001589828"/>
    </source>
</evidence>
<evidence type="ECO:0000313" key="3">
    <source>
        <dbReference type="EMBL" id="MFC0515681.1"/>
    </source>
</evidence>